<feature type="coiled-coil region" evidence="1">
    <location>
        <begin position="128"/>
        <end position="155"/>
    </location>
</feature>
<keyword evidence="1" id="KW-0175">Coiled coil</keyword>
<evidence type="ECO:0000313" key="3">
    <source>
        <dbReference type="RefSeq" id="XP_018815313.1"/>
    </source>
</evidence>
<dbReference type="KEGG" id="jre:118347666"/>
<name>A0A2I4E7D5_JUGRE</name>
<dbReference type="AlphaFoldDB" id="A0A2I4E7D5"/>
<gene>
    <name evidence="3" type="primary">LOC108986953</name>
    <name evidence="4" type="synonym">LOC118347666</name>
</gene>
<dbReference type="Gramene" id="Jr02_10010_p1">
    <property type="protein sequence ID" value="cds.Jr02_10010_p1"/>
    <property type="gene ID" value="Jr02_10010"/>
</dbReference>
<dbReference type="OrthoDB" id="1881450at2759"/>
<evidence type="ECO:0000313" key="4">
    <source>
        <dbReference type="RefSeq" id="XP_035543575.1"/>
    </source>
</evidence>
<proteinExistence type="predicted"/>
<dbReference type="RefSeq" id="XP_018815313.1">
    <property type="nucleotide sequence ID" value="XM_018959768.1"/>
</dbReference>
<dbReference type="GeneID" id="108986953"/>
<evidence type="ECO:0000256" key="1">
    <source>
        <dbReference type="SAM" id="Coils"/>
    </source>
</evidence>
<organism evidence="2 3">
    <name type="scientific">Juglans regia</name>
    <name type="common">English walnut</name>
    <dbReference type="NCBI Taxonomy" id="51240"/>
    <lineage>
        <taxon>Eukaryota</taxon>
        <taxon>Viridiplantae</taxon>
        <taxon>Streptophyta</taxon>
        <taxon>Embryophyta</taxon>
        <taxon>Tracheophyta</taxon>
        <taxon>Spermatophyta</taxon>
        <taxon>Magnoliopsida</taxon>
        <taxon>eudicotyledons</taxon>
        <taxon>Gunneridae</taxon>
        <taxon>Pentapetalae</taxon>
        <taxon>rosids</taxon>
        <taxon>fabids</taxon>
        <taxon>Fagales</taxon>
        <taxon>Juglandaceae</taxon>
        <taxon>Juglans</taxon>
    </lineage>
</organism>
<keyword evidence="2" id="KW-1185">Reference proteome</keyword>
<sequence length="248" mass="28443">MCGLIDLSCSGQRMSCCNGHVGASRSWAKLDRVLINNSFSARFQSAQYKYLNRKSSYHCPLVVYSDLLFTTYSPSPFRFLNMWCLHNDFLPFVKEVWSTPDQTTGLMKLAIRLKGTKVALRAWNKNIFGRVEGNIRALEERMEVLENQLQSEFSEEIEVDFLVTKIELELWEKREATRLGQIAKKNWLIEGDQNFTFFHSVINQRCQKGMIKKMVLSDGRILENAKAVHNGAENYCGTPSPRLGLDGD</sequence>
<reference evidence="3 4" key="1">
    <citation type="submission" date="2025-04" db="UniProtKB">
        <authorList>
            <consortium name="RefSeq"/>
        </authorList>
    </citation>
    <scope>IDENTIFICATION</scope>
    <source>
        <tissue evidence="3 4">Leaves</tissue>
    </source>
</reference>
<dbReference type="Proteomes" id="UP000235220">
    <property type="component" value="Chromosome 2"/>
</dbReference>
<dbReference type="PANTHER" id="PTHR33710">
    <property type="entry name" value="BNAC02G09200D PROTEIN"/>
    <property type="match status" value="1"/>
</dbReference>
<dbReference type="RefSeq" id="XP_035543575.1">
    <property type="nucleotide sequence ID" value="XM_035687682.1"/>
</dbReference>
<accession>A0A2I4E7D5</accession>
<evidence type="ECO:0000313" key="2">
    <source>
        <dbReference type="Proteomes" id="UP000235220"/>
    </source>
</evidence>
<dbReference type="KEGG" id="jre:108986953"/>
<protein>
    <submittedName>
        <fullName evidence="3">Uncharacterized protein LOC108986953</fullName>
    </submittedName>
    <submittedName>
        <fullName evidence="4">Uncharacterized protein LOC118347666</fullName>
    </submittedName>
</protein>
<dbReference type="PANTHER" id="PTHR33710:SF13">
    <property type="entry name" value="ENDONUCLEASE_EXONUCLEASE_PHOSPHATASE FAMILY PROTEIN"/>
    <property type="match status" value="1"/>
</dbReference>